<dbReference type="InterPro" id="IPR050062">
    <property type="entry name" value="Pro-tRNA_synthetase"/>
</dbReference>
<dbReference type="InterPro" id="IPR004154">
    <property type="entry name" value="Anticodon-bd"/>
</dbReference>
<keyword evidence="8 10" id="KW-0030">Aminoacyl-tRNA synthetase</keyword>
<dbReference type="InterPro" id="IPR002314">
    <property type="entry name" value="aa-tRNA-synt_IIb"/>
</dbReference>
<dbReference type="eggNOG" id="COG0442">
    <property type="taxonomic scope" value="Bacteria"/>
</dbReference>
<dbReference type="SUPFAM" id="SSF55826">
    <property type="entry name" value="YbaK/ProRS associated domain"/>
    <property type="match status" value="1"/>
</dbReference>
<reference evidence="12 13" key="1">
    <citation type="journal article" date="2010" name="Stand. Genomic Sci.">
        <title>Complete genome sequence of Haliangium ochraceum type strain (SMP-2).</title>
        <authorList>
            <consortium name="US DOE Joint Genome Institute (JGI-PGF)"/>
            <person name="Ivanova N."/>
            <person name="Daum C."/>
            <person name="Lang E."/>
            <person name="Abt B."/>
            <person name="Kopitz M."/>
            <person name="Saunders E."/>
            <person name="Lapidus A."/>
            <person name="Lucas S."/>
            <person name="Glavina Del Rio T."/>
            <person name="Nolan M."/>
            <person name="Tice H."/>
            <person name="Copeland A."/>
            <person name="Cheng J.F."/>
            <person name="Chen F."/>
            <person name="Bruce D."/>
            <person name="Goodwin L."/>
            <person name="Pitluck S."/>
            <person name="Mavromatis K."/>
            <person name="Pati A."/>
            <person name="Mikhailova N."/>
            <person name="Chen A."/>
            <person name="Palaniappan K."/>
            <person name="Land M."/>
            <person name="Hauser L."/>
            <person name="Chang Y.J."/>
            <person name="Jeffries C.D."/>
            <person name="Detter J.C."/>
            <person name="Brettin T."/>
            <person name="Rohde M."/>
            <person name="Goker M."/>
            <person name="Bristow J."/>
            <person name="Markowitz V."/>
            <person name="Eisen J.A."/>
            <person name="Hugenholtz P."/>
            <person name="Kyrpides N.C."/>
            <person name="Klenk H.P."/>
        </authorList>
    </citation>
    <scope>NUCLEOTIDE SEQUENCE [LARGE SCALE GENOMIC DNA]</scope>
    <source>
        <strain evidence="13">DSM 14365 / CIP 107738 / JCM 11303 / AJ 13395 / SMP-2</strain>
    </source>
</reference>
<accession>D0LZ99</accession>
<proteinExistence type="inferred from homology"/>
<dbReference type="EC" id="6.1.1.15" evidence="10"/>
<evidence type="ECO:0000256" key="2">
    <source>
        <dbReference type="ARBA" id="ARBA00011738"/>
    </source>
</evidence>
<evidence type="ECO:0000256" key="10">
    <source>
        <dbReference type="HAMAP-Rule" id="MF_01569"/>
    </source>
</evidence>
<dbReference type="RefSeq" id="WP_012828960.1">
    <property type="nucleotide sequence ID" value="NC_013440.1"/>
</dbReference>
<keyword evidence="5 10" id="KW-0547">Nucleotide-binding</keyword>
<dbReference type="CDD" id="cd04334">
    <property type="entry name" value="ProRS-INS"/>
    <property type="match status" value="1"/>
</dbReference>
<dbReference type="Pfam" id="PF00587">
    <property type="entry name" value="tRNA-synt_2b"/>
    <property type="match status" value="1"/>
</dbReference>
<dbReference type="InterPro" id="IPR004500">
    <property type="entry name" value="Pro-tRNA-synth_IIa_bac-type"/>
</dbReference>
<dbReference type="NCBIfam" id="TIGR00409">
    <property type="entry name" value="proS_fam_II"/>
    <property type="match status" value="1"/>
</dbReference>
<dbReference type="FunFam" id="3.40.50.800:FF:000011">
    <property type="entry name" value="Proline--tRNA ligase"/>
    <property type="match status" value="1"/>
</dbReference>
<gene>
    <name evidence="10" type="primary">proS</name>
    <name evidence="12" type="ordered locus">Hoch_3862</name>
</gene>
<evidence type="ECO:0000259" key="11">
    <source>
        <dbReference type="PROSITE" id="PS50862"/>
    </source>
</evidence>
<dbReference type="GO" id="GO:0002161">
    <property type="term" value="F:aminoacyl-tRNA deacylase activity"/>
    <property type="evidence" value="ECO:0007669"/>
    <property type="project" value="InterPro"/>
</dbReference>
<organism evidence="12 13">
    <name type="scientific">Haliangium ochraceum (strain DSM 14365 / JCM 11303 / SMP-2)</name>
    <dbReference type="NCBI Taxonomy" id="502025"/>
    <lineage>
        <taxon>Bacteria</taxon>
        <taxon>Pseudomonadati</taxon>
        <taxon>Myxococcota</taxon>
        <taxon>Polyangia</taxon>
        <taxon>Haliangiales</taxon>
        <taxon>Kofleriaceae</taxon>
        <taxon>Haliangium</taxon>
    </lineage>
</organism>
<dbReference type="Pfam" id="PF03129">
    <property type="entry name" value="HGTP_anticodon"/>
    <property type="match status" value="1"/>
</dbReference>
<dbReference type="InterPro" id="IPR023717">
    <property type="entry name" value="Pro-tRNA-Synthase_IIa_type1"/>
</dbReference>
<evidence type="ECO:0000313" key="12">
    <source>
        <dbReference type="EMBL" id="ACY16361.1"/>
    </source>
</evidence>
<evidence type="ECO:0000256" key="8">
    <source>
        <dbReference type="ARBA" id="ARBA00023146"/>
    </source>
</evidence>
<dbReference type="GO" id="GO:0004827">
    <property type="term" value="F:proline-tRNA ligase activity"/>
    <property type="evidence" value="ECO:0007669"/>
    <property type="project" value="UniProtKB-UniRule"/>
</dbReference>
<comment type="subcellular location">
    <subcellularLocation>
        <location evidence="1 10">Cytoplasm</location>
    </subcellularLocation>
</comment>
<feature type="domain" description="Aminoacyl-transfer RNA synthetases class-II family profile" evidence="11">
    <location>
        <begin position="33"/>
        <end position="471"/>
    </location>
</feature>
<dbReference type="CDD" id="cd00861">
    <property type="entry name" value="ProRS_anticodon_short"/>
    <property type="match status" value="1"/>
</dbReference>
<keyword evidence="4 10" id="KW-0436">Ligase</keyword>
<dbReference type="PRINTS" id="PR01046">
    <property type="entry name" value="TRNASYNTHPRO"/>
</dbReference>
<comment type="similarity">
    <text evidence="10">Belongs to the class-II aminoacyl-tRNA synthetase family. ProS type 1 subfamily.</text>
</comment>
<keyword evidence="3 10" id="KW-0963">Cytoplasm</keyword>
<evidence type="ECO:0000313" key="13">
    <source>
        <dbReference type="Proteomes" id="UP000001880"/>
    </source>
</evidence>
<dbReference type="OrthoDB" id="9809052at2"/>
<dbReference type="NCBIfam" id="NF006625">
    <property type="entry name" value="PRK09194.1"/>
    <property type="match status" value="1"/>
</dbReference>
<comment type="function">
    <text evidence="10">Catalyzes the attachment of proline to tRNA(Pro) in a two-step reaction: proline is first activated by ATP to form Pro-AMP and then transferred to the acceptor end of tRNA(Pro). As ProRS can inadvertently accommodate and process non-cognate amino acids such as alanine and cysteine, to avoid such errors it has two additional distinct editing activities against alanine. One activity is designated as 'pretransfer' editing and involves the tRNA(Pro)-independent hydrolysis of activated Ala-AMP. The other activity is designated 'posttransfer' editing and involves deacylation of mischarged Ala-tRNA(Pro). The misacylated Cys-tRNA(Pro) is not edited by ProRS.</text>
</comment>
<dbReference type="Gene3D" id="3.30.930.10">
    <property type="entry name" value="Bira Bifunctional Protein, Domain 2"/>
    <property type="match status" value="2"/>
</dbReference>
<dbReference type="HOGENOM" id="CLU_016739_0_0_7"/>
<dbReference type="InterPro" id="IPR036754">
    <property type="entry name" value="YbaK/aa-tRNA-synt-asso_dom_sf"/>
</dbReference>
<dbReference type="PROSITE" id="PS50862">
    <property type="entry name" value="AA_TRNA_LIGASE_II"/>
    <property type="match status" value="1"/>
</dbReference>
<sequence length="584" mass="63895">MRLSWAFIPTLKESPADAQVVSHVYMVRGGYMRRLAAGVYTFLPLGWRVIRKIENIVREEMDAAGAQEVLMPAAIPGELWQESGRWSKYGPELLRFQDRKGADFCFGPTHEEVVVDMVRRDTKSYRELPLTLYQIQSKFRDELRPRAGLMRGREFIMKDAYSFDVSEEAAMHSYTGMYQAYERIFRRCGLDFRPVEADTGAIGGSRSHEFQVLAESGEDAIVSCDACEYAANVEEAKVPAPSEPGIVHQGEGEATLSKVATPGTKTIEQVTKFLGVEAEQVIKTLVYMADDKPLLALVRGDRSLNEIALKKATGATQLFLAREGQVKEALGTVPGFAGPVCVDAGLPIYADDELRGATGAVCGANELDAHYTGVDLGRDLTAEPRFLQLRMAVAGDRCPRCDSGRLRAHRGIEVGHVFYLGTTYSAPMGCTFLDEAGQETAMEMGCYGIGITRIAAAAIEQNHDEGGIVWPLSIAPYEVAILPLQMKDEDVAAAGETLYAKLKECGIEVLLDDRAERPGAKFKDADLIGIPLRVAIGKRSLDDGKVEVKWRKGGDAELVPVADAVEHVAGLIRAERERLGQDGA</sequence>
<dbReference type="PANTHER" id="PTHR42753:SF2">
    <property type="entry name" value="PROLINE--TRNA LIGASE"/>
    <property type="match status" value="1"/>
</dbReference>
<dbReference type="Gene3D" id="3.90.960.10">
    <property type="entry name" value="YbaK/aminoacyl-tRNA synthetase-associated domain"/>
    <property type="match status" value="1"/>
</dbReference>
<dbReference type="STRING" id="502025.Hoch_3862"/>
<dbReference type="InterPro" id="IPR006195">
    <property type="entry name" value="aa-tRNA-synth_II"/>
</dbReference>
<evidence type="ECO:0000256" key="6">
    <source>
        <dbReference type="ARBA" id="ARBA00022840"/>
    </source>
</evidence>
<dbReference type="CDD" id="cd00779">
    <property type="entry name" value="ProRS_core_prok"/>
    <property type="match status" value="1"/>
</dbReference>
<dbReference type="SUPFAM" id="SSF52954">
    <property type="entry name" value="Class II aaRS ABD-related"/>
    <property type="match status" value="1"/>
</dbReference>
<dbReference type="InterPro" id="IPR044140">
    <property type="entry name" value="ProRS_anticodon_short"/>
</dbReference>
<dbReference type="InterPro" id="IPR002316">
    <property type="entry name" value="Pro-tRNA-ligase_IIa"/>
</dbReference>
<dbReference type="InterPro" id="IPR007214">
    <property type="entry name" value="YbaK/aa-tRNA-synth-assoc-dom"/>
</dbReference>
<dbReference type="GO" id="GO:0006433">
    <property type="term" value="P:prolyl-tRNA aminoacylation"/>
    <property type="evidence" value="ECO:0007669"/>
    <property type="project" value="UniProtKB-UniRule"/>
</dbReference>
<dbReference type="KEGG" id="hoh:Hoch_3862"/>
<name>D0LZ99_HALO1</name>
<evidence type="ECO:0000256" key="7">
    <source>
        <dbReference type="ARBA" id="ARBA00022917"/>
    </source>
</evidence>
<evidence type="ECO:0000256" key="3">
    <source>
        <dbReference type="ARBA" id="ARBA00022490"/>
    </source>
</evidence>
<dbReference type="Proteomes" id="UP000001880">
    <property type="component" value="Chromosome"/>
</dbReference>
<dbReference type="Pfam" id="PF04073">
    <property type="entry name" value="tRNA_edit"/>
    <property type="match status" value="1"/>
</dbReference>
<dbReference type="PANTHER" id="PTHR42753">
    <property type="entry name" value="MITOCHONDRIAL RIBOSOME PROTEIN L39/PROLYL-TRNA LIGASE FAMILY MEMBER"/>
    <property type="match status" value="1"/>
</dbReference>
<dbReference type="GO" id="GO:0005524">
    <property type="term" value="F:ATP binding"/>
    <property type="evidence" value="ECO:0007669"/>
    <property type="project" value="UniProtKB-UniRule"/>
</dbReference>
<dbReference type="EMBL" id="CP001804">
    <property type="protein sequence ID" value="ACY16361.1"/>
    <property type="molecule type" value="Genomic_DNA"/>
</dbReference>
<evidence type="ECO:0000256" key="5">
    <source>
        <dbReference type="ARBA" id="ARBA00022741"/>
    </source>
</evidence>
<comment type="domain">
    <text evidence="10">Consists of three domains: the N-terminal catalytic domain, the editing domain and the C-terminal anticodon-binding domain.</text>
</comment>
<dbReference type="FunFam" id="3.30.930.10:FF:000066">
    <property type="entry name" value="Proline--tRNA ligase"/>
    <property type="match status" value="1"/>
</dbReference>
<evidence type="ECO:0000256" key="9">
    <source>
        <dbReference type="ARBA" id="ARBA00047671"/>
    </source>
</evidence>
<dbReference type="AlphaFoldDB" id="D0LZ99"/>
<evidence type="ECO:0000256" key="4">
    <source>
        <dbReference type="ARBA" id="ARBA00022598"/>
    </source>
</evidence>
<dbReference type="InterPro" id="IPR045864">
    <property type="entry name" value="aa-tRNA-synth_II/BPL/LPL"/>
</dbReference>
<dbReference type="SUPFAM" id="SSF55681">
    <property type="entry name" value="Class II aaRS and biotin synthetases"/>
    <property type="match status" value="1"/>
</dbReference>
<dbReference type="InterPro" id="IPR036621">
    <property type="entry name" value="Anticodon-bd_dom_sf"/>
</dbReference>
<keyword evidence="7 10" id="KW-0648">Protein biosynthesis</keyword>
<keyword evidence="6 10" id="KW-0067">ATP-binding</keyword>
<dbReference type="HAMAP" id="MF_01569">
    <property type="entry name" value="Pro_tRNA_synth_type1"/>
    <property type="match status" value="1"/>
</dbReference>
<evidence type="ECO:0000256" key="1">
    <source>
        <dbReference type="ARBA" id="ARBA00004496"/>
    </source>
</evidence>
<dbReference type="InterPro" id="IPR033730">
    <property type="entry name" value="ProRS_core_prok"/>
</dbReference>
<comment type="catalytic activity">
    <reaction evidence="9 10">
        <text>tRNA(Pro) + L-proline + ATP = L-prolyl-tRNA(Pro) + AMP + diphosphate</text>
        <dbReference type="Rhea" id="RHEA:14305"/>
        <dbReference type="Rhea" id="RHEA-COMP:9700"/>
        <dbReference type="Rhea" id="RHEA-COMP:9702"/>
        <dbReference type="ChEBI" id="CHEBI:30616"/>
        <dbReference type="ChEBI" id="CHEBI:33019"/>
        <dbReference type="ChEBI" id="CHEBI:60039"/>
        <dbReference type="ChEBI" id="CHEBI:78442"/>
        <dbReference type="ChEBI" id="CHEBI:78532"/>
        <dbReference type="ChEBI" id="CHEBI:456215"/>
        <dbReference type="EC" id="6.1.1.15"/>
    </reaction>
</comment>
<protein>
    <recommendedName>
        <fullName evidence="10">Proline--tRNA ligase</fullName>
        <ecNumber evidence="10">6.1.1.15</ecNumber>
    </recommendedName>
    <alternativeName>
        <fullName evidence="10">Prolyl-tRNA synthetase</fullName>
        <shortName evidence="10">ProRS</shortName>
    </alternativeName>
</protein>
<dbReference type="GO" id="GO:0005829">
    <property type="term" value="C:cytosol"/>
    <property type="evidence" value="ECO:0007669"/>
    <property type="project" value="TreeGrafter"/>
</dbReference>
<dbReference type="Gene3D" id="3.40.50.800">
    <property type="entry name" value="Anticodon-binding domain"/>
    <property type="match status" value="1"/>
</dbReference>
<comment type="subunit">
    <text evidence="2 10">Homodimer.</text>
</comment>
<keyword evidence="13" id="KW-1185">Reference proteome</keyword>